<dbReference type="PROSITE" id="PS50853">
    <property type="entry name" value="FN3"/>
    <property type="match status" value="9"/>
</dbReference>
<evidence type="ECO:0000256" key="13">
    <source>
        <dbReference type="SAM" id="MobiDB-lite"/>
    </source>
</evidence>
<reference evidence="18" key="3">
    <citation type="submission" date="2025-08" db="UniProtKB">
        <authorList>
            <consortium name="Ensembl"/>
        </authorList>
    </citation>
    <scope>IDENTIFICATION</scope>
</reference>
<dbReference type="SMART" id="SM00194">
    <property type="entry name" value="PTPc"/>
    <property type="match status" value="1"/>
</dbReference>
<dbReference type="SMART" id="SM00404">
    <property type="entry name" value="PTPc_motif"/>
    <property type="match status" value="1"/>
</dbReference>
<dbReference type="GO" id="GO:0004725">
    <property type="term" value="F:protein tyrosine phosphatase activity"/>
    <property type="evidence" value="ECO:0007669"/>
    <property type="project" value="UniProtKB-EC"/>
</dbReference>
<dbReference type="PANTHER" id="PTHR46957:SF2">
    <property type="entry name" value="RECEPTOR-TYPE TYROSINE-PROTEIN PHOSPHATASE BETA"/>
    <property type="match status" value="1"/>
</dbReference>
<feature type="domain" description="Tyrosine specific protein phosphatases" evidence="16">
    <location>
        <begin position="1792"/>
        <end position="1865"/>
    </location>
</feature>
<dbReference type="InterPro" id="IPR029021">
    <property type="entry name" value="Prot-tyrosine_phosphatase-like"/>
</dbReference>
<keyword evidence="7" id="KW-0904">Protein phosphatase</keyword>
<evidence type="ECO:0000256" key="1">
    <source>
        <dbReference type="ARBA" id="ARBA00004479"/>
    </source>
</evidence>
<sequence>MLKSKAVWVAVWVAGEILSVILTEPCSINVTQSIAMTDSIQFTLETSDVACLFRVAVRDSPEDPTDCENDQEHTQAAHCKIGNLDPGTRYHLTVLSKTDGREQNISLTTRPSAVLGVSVSRDVDTLEFSWQPGPGTTEQFQILLQDSSGLNSTWNVILANTSTSYKINGLIPGHLYNCTITTESSQLQNSVTIQARTVPSPVSNLRLDNNGSQTSLKVSWNLAPGDVDSYLVVLSSEAVSQEKTSDSTQAFFDYLSPGHTYQVSVYTRSADLTNHINVTGSTAPGEVSQIKMENVAEENSLKMSWMPPVGQWEHYRVLLFNGSETLVNETMDKSAKEFNFSRLNLQPGREYKAAVSVESRGQASTVYCLGRTVPLPVSQLHIRQSDETCVSALWSHNPNPSFRDGYTVELYYGDSTHAIETRRLDPNMRECTFNTLTPGCLYIIKVMTTSGNLSSSANVTGMTLPMEVTHLKLSNTGTVDSLSATWERPEGNLDSYQILLLRHKEVIYNMSLPANATSVHLPSLTAGASYRLLVTTVREEQVSKQAEAECRTEPAAVAAVMVSNNGRSDFLSVSWKAAAGEVDNYQVKLKDNERTVHMLTITNVSSEFSSLVPGRLYNIFIITCSGSNENLTAVQARTQPSAVQNPTAIHLAQEDVLKVYWNHAAGDYDHYSVSILHKDTILRNQTVDRHQNECVFSDLVPGRLYKVNVTTKSGQYETSVSTEGRTFPAAVRALAVTQNGTTDLNVSWEAAMGDVDYYDVQILCNDTVFSSERLNSTTRQHRFSLLNPGYRYKIVVSTVSGSFVRPQIVEGQTVPSQVENLQLIPGTLGGALSATWSPGAGDVDFYEVCLFQSGHVKVSYRVPKKDNKMDFKGLVPGELYTVSVESVSGELKNSSTASGRTVPSTVKGLHADIEQTTHSLKAAWERAEGVYDGYSLQLQDEDGAVLYNVSVPAGVTHHLFEGLTPGRFYSIHIKTLSNSTYSTVVTAKGQTRPAVVKDLTLLSNRMGELAFHWNASEGWVDHYNLYLYNMENMLQDYRNVAAAVRDYSFPHLLPGTPYKLVVVSNSRGSKSSDSILWAQTVPAPAWNLQVDNQGYSDSLELTWKRAPGGLSEYLVSLEGSDQPQQKLGPEHTEAIFRGLLPGQLYTAVVITRSGNLTNTATEVGRTVPEPPSSLSIKDGTGGTVEVMWHAPARSIHDNFNINWMPRDALQVSNLNPTRCILAGLYPGRLYNISLRTVSGGPPGPVTYSSFVYHTVRTAPGPVQSISCHPLSSTSLSCSWKAPVADYDTYLVECKKQSSADPVRKLTLGRDTTFQHFDKLEPFRNYTVSVKVMSGNRKSPATQDNTVTMIDRPPVPSPMVRIGEQATHITQSTIFFKFNCSWFSDANGVIRYFAIIVAESNDIEPLLPEHRHPLPSYLEYKRNSSIRAYQTSYFKSLCKDDPEIGNQVLEINLGAGMERLGGPCKEEAELEKHENSYCDGPLASRTPYRLSVRAFTQLYDGENKQFSHPLFSDTYLSLPLRTKAEPMGGIVEGISTGLFLISMVIAITTLIIYKQRVHKVAVQESPVVRMSMWKEVSNTGMYMGIRSNRCISSPIKAAHFESHLSKLQADSNYLFSEEFEDLKDVGRNQTLDAARLPENRCKNRYNNILPYDATRVKLLCLEDDPCSDFINASFIPGNSFGREYIATQGPLPGTKDDFWRMVWEHNVYNIVMVTQCVEKGRVKCDQYWPTDREPLYYGELVVHMLSESVLSEWIIREFKISREGQLSYPRIVRHFNYTVWPDHGVPETTQSLIQFVRTVRDYIDRAPTSGPTVVHCSAGVGRTGTFIVLDRALQQLDSRGTVDIYGSVRDLRLHRIHMVQTESQYMFLHQCVRDVLRARKLRCEQENPLYPIYENFNPDYCRDFVYTGR</sequence>
<dbReference type="PROSITE" id="PS50055">
    <property type="entry name" value="TYR_PHOSPHATASE_PTP"/>
    <property type="match status" value="1"/>
</dbReference>
<dbReference type="InterPro" id="IPR041201">
    <property type="entry name" value="PTPRJ_TM"/>
</dbReference>
<reference evidence="19" key="2">
    <citation type="journal article" date="2014" name="Nat. Commun.">
        <title>The cavefish genome reveals candidate genes for eye loss.</title>
        <authorList>
            <person name="McGaugh S.E."/>
            <person name="Gross J.B."/>
            <person name="Aken B."/>
            <person name="Blin M."/>
            <person name="Borowsky R."/>
            <person name="Chalopin D."/>
            <person name="Hinaux H."/>
            <person name="Jeffery W.R."/>
            <person name="Keene A."/>
            <person name="Ma L."/>
            <person name="Minx P."/>
            <person name="Murphy D."/>
            <person name="O'Quin K.E."/>
            <person name="Retaux S."/>
            <person name="Rohner N."/>
            <person name="Searle S.M."/>
            <person name="Stahl B.A."/>
            <person name="Tabin C."/>
            <person name="Volff J.N."/>
            <person name="Yoshizawa M."/>
            <person name="Warren W.C."/>
        </authorList>
    </citation>
    <scope>NUCLEOTIDE SEQUENCE [LARGE SCALE GENOMIC DNA]</scope>
    <source>
        <strain evidence="19">female</strain>
    </source>
</reference>
<evidence type="ECO:0000256" key="2">
    <source>
        <dbReference type="ARBA" id="ARBA00013064"/>
    </source>
</evidence>
<dbReference type="GO" id="GO:0045296">
    <property type="term" value="F:cadherin binding"/>
    <property type="evidence" value="ECO:0007669"/>
    <property type="project" value="TreeGrafter"/>
</dbReference>
<proteinExistence type="inferred from homology"/>
<dbReference type="InterPro" id="IPR000387">
    <property type="entry name" value="Tyr_Pase_dom"/>
</dbReference>
<dbReference type="InterPro" id="IPR003961">
    <property type="entry name" value="FN3_dom"/>
</dbReference>
<feature type="domain" description="Fibronectin type-III" evidence="17">
    <location>
        <begin position="1258"/>
        <end position="1352"/>
    </location>
</feature>
<dbReference type="STRING" id="7994.ENSAMXP00000052238"/>
<dbReference type="PANTHER" id="PTHR46957">
    <property type="entry name" value="CYTOKINE RECEPTOR"/>
    <property type="match status" value="1"/>
</dbReference>
<evidence type="ECO:0000313" key="18">
    <source>
        <dbReference type="Ensembl" id="ENSAMXP00000052238.1"/>
    </source>
</evidence>
<keyword evidence="6" id="KW-0378">Hydrolase</keyword>
<evidence type="ECO:0000256" key="4">
    <source>
        <dbReference type="ARBA" id="ARBA00022729"/>
    </source>
</evidence>
<dbReference type="FunFam" id="3.90.190.10:FF:000009">
    <property type="entry name" value="Receptor-type tyrosine-protein phosphatase beta"/>
    <property type="match status" value="1"/>
</dbReference>
<evidence type="ECO:0000256" key="12">
    <source>
        <dbReference type="ARBA" id="ARBA00051722"/>
    </source>
</evidence>
<dbReference type="Gene3D" id="3.90.190.10">
    <property type="entry name" value="Protein tyrosine phosphatase superfamily"/>
    <property type="match status" value="1"/>
</dbReference>
<dbReference type="GO" id="GO:0043235">
    <property type="term" value="C:receptor complex"/>
    <property type="evidence" value="ECO:0007669"/>
    <property type="project" value="TreeGrafter"/>
</dbReference>
<keyword evidence="19" id="KW-1185">Reference proteome</keyword>
<accession>A0A3B1KCP5</accession>
<feature type="domain" description="Fibronectin type-III" evidence="17">
    <location>
        <begin position="283"/>
        <end position="375"/>
    </location>
</feature>
<dbReference type="Pfam" id="PF00102">
    <property type="entry name" value="Y_phosphatase"/>
    <property type="match status" value="1"/>
</dbReference>
<dbReference type="CDD" id="cd00063">
    <property type="entry name" value="FN3"/>
    <property type="match status" value="9"/>
</dbReference>
<comment type="subcellular location">
    <subcellularLocation>
        <location evidence="1">Membrane</location>
        <topology evidence="1">Single-pass type I membrane protein</topology>
    </subcellularLocation>
</comment>
<dbReference type="InterPro" id="IPR003595">
    <property type="entry name" value="Tyr_Pase_cat"/>
</dbReference>
<evidence type="ECO:0000256" key="9">
    <source>
        <dbReference type="ARBA" id="ARBA00023136"/>
    </source>
</evidence>
<name>A0A3B1KCP5_ASTMX</name>
<evidence type="ECO:0000256" key="3">
    <source>
        <dbReference type="ARBA" id="ARBA00022692"/>
    </source>
</evidence>
<dbReference type="PROSITE" id="PS00383">
    <property type="entry name" value="TYR_PHOSPHATASE_1"/>
    <property type="match status" value="1"/>
</dbReference>
<dbReference type="InterPro" id="IPR000242">
    <property type="entry name" value="PTP_cat"/>
</dbReference>
<feature type="domain" description="Fibronectin type-III" evidence="17">
    <location>
        <begin position="642"/>
        <end position="733"/>
    </location>
</feature>
<keyword evidence="9" id="KW-0472">Membrane</keyword>
<feature type="domain" description="Tyrosine-protein phosphatase" evidence="15">
    <location>
        <begin position="1614"/>
        <end position="1874"/>
    </location>
</feature>
<reference evidence="18" key="4">
    <citation type="submission" date="2025-09" db="UniProtKB">
        <authorList>
            <consortium name="Ensembl"/>
        </authorList>
    </citation>
    <scope>IDENTIFICATION</scope>
</reference>
<feature type="domain" description="Fibronectin type-III" evidence="17">
    <location>
        <begin position="376"/>
        <end position="466"/>
    </location>
</feature>
<evidence type="ECO:0000259" key="16">
    <source>
        <dbReference type="PROSITE" id="PS50056"/>
    </source>
</evidence>
<dbReference type="Proteomes" id="UP000018467">
    <property type="component" value="Unassembled WGS sequence"/>
</dbReference>
<evidence type="ECO:0000256" key="6">
    <source>
        <dbReference type="ARBA" id="ARBA00022801"/>
    </source>
</evidence>
<feature type="domain" description="Fibronectin type-III" evidence="17">
    <location>
        <begin position="110"/>
        <end position="203"/>
    </location>
</feature>
<dbReference type="EC" id="3.1.3.48" evidence="2"/>
<organism evidence="18 19">
    <name type="scientific">Astyanax mexicanus</name>
    <name type="common">Blind cave fish</name>
    <name type="synonym">Astyanax fasciatus mexicanus</name>
    <dbReference type="NCBI Taxonomy" id="7994"/>
    <lineage>
        <taxon>Eukaryota</taxon>
        <taxon>Metazoa</taxon>
        <taxon>Chordata</taxon>
        <taxon>Craniata</taxon>
        <taxon>Vertebrata</taxon>
        <taxon>Euteleostomi</taxon>
        <taxon>Actinopterygii</taxon>
        <taxon>Neopterygii</taxon>
        <taxon>Teleostei</taxon>
        <taxon>Ostariophysi</taxon>
        <taxon>Characiformes</taxon>
        <taxon>Characoidei</taxon>
        <taxon>Acestrorhamphidae</taxon>
        <taxon>Acestrorhamphinae</taxon>
        <taxon>Astyanax</taxon>
    </lineage>
</organism>
<dbReference type="GO" id="GO:0001525">
    <property type="term" value="P:angiogenesis"/>
    <property type="evidence" value="ECO:0007669"/>
    <property type="project" value="TreeGrafter"/>
</dbReference>
<feature type="domain" description="Fibronectin type-III" evidence="17">
    <location>
        <begin position="1170"/>
        <end position="1257"/>
    </location>
</feature>
<reference evidence="19" key="1">
    <citation type="submission" date="2013-03" db="EMBL/GenBank/DDBJ databases">
        <authorList>
            <person name="Jeffery W."/>
            <person name="Warren W."/>
            <person name="Wilson R.K."/>
        </authorList>
    </citation>
    <scope>NUCLEOTIDE SEQUENCE</scope>
    <source>
        <strain evidence="19">female</strain>
    </source>
</reference>
<feature type="region of interest" description="Disordered" evidence="13">
    <location>
        <begin position="1335"/>
        <end position="1355"/>
    </location>
</feature>
<dbReference type="PRINTS" id="PR00700">
    <property type="entry name" value="PRTYPHPHTASE"/>
</dbReference>
<evidence type="ECO:0000256" key="14">
    <source>
        <dbReference type="SAM" id="SignalP"/>
    </source>
</evidence>
<dbReference type="SUPFAM" id="SSF49265">
    <property type="entry name" value="Fibronectin type III"/>
    <property type="match status" value="13"/>
</dbReference>
<dbReference type="Gene3D" id="2.60.40.10">
    <property type="entry name" value="Immunoglobulins"/>
    <property type="match status" value="14"/>
</dbReference>
<evidence type="ECO:0000256" key="8">
    <source>
        <dbReference type="ARBA" id="ARBA00022989"/>
    </source>
</evidence>
<evidence type="ECO:0000256" key="7">
    <source>
        <dbReference type="ARBA" id="ARBA00022912"/>
    </source>
</evidence>
<keyword evidence="8" id="KW-1133">Transmembrane helix</keyword>
<dbReference type="GO" id="GO:0016020">
    <property type="term" value="C:membrane"/>
    <property type="evidence" value="ECO:0007669"/>
    <property type="project" value="UniProtKB-SubCell"/>
</dbReference>
<evidence type="ECO:0000256" key="10">
    <source>
        <dbReference type="ARBA" id="ARBA00023180"/>
    </source>
</evidence>
<dbReference type="InterPro" id="IPR013783">
    <property type="entry name" value="Ig-like_fold"/>
</dbReference>
<keyword evidence="10" id="KW-0325">Glycoprotein</keyword>
<comment type="catalytic activity">
    <reaction evidence="12">
        <text>O-phospho-L-tyrosyl-[protein] + H2O = L-tyrosyl-[protein] + phosphate</text>
        <dbReference type="Rhea" id="RHEA:10684"/>
        <dbReference type="Rhea" id="RHEA-COMP:10136"/>
        <dbReference type="Rhea" id="RHEA-COMP:20101"/>
        <dbReference type="ChEBI" id="CHEBI:15377"/>
        <dbReference type="ChEBI" id="CHEBI:43474"/>
        <dbReference type="ChEBI" id="CHEBI:46858"/>
        <dbReference type="ChEBI" id="CHEBI:61978"/>
        <dbReference type="EC" id="3.1.3.48"/>
    </reaction>
</comment>
<dbReference type="Pfam" id="PF18861">
    <property type="entry name" value="PTP_tm"/>
    <property type="match status" value="1"/>
</dbReference>
<keyword evidence="4 14" id="KW-0732">Signal</keyword>
<dbReference type="FunFam" id="2.60.40.10:FF:000369">
    <property type="entry name" value="Protein tyrosine phosphatase, receptor type B"/>
    <property type="match status" value="9"/>
</dbReference>
<dbReference type="InParanoid" id="A0A3B1KCP5"/>
<dbReference type="Bgee" id="ENSAMXG00000024321">
    <property type="expression patterns" value="Expressed in heart and 14 other cell types or tissues"/>
</dbReference>
<feature type="domain" description="Fibronectin type-III" evidence="17">
    <location>
        <begin position="902"/>
        <end position="994"/>
    </location>
</feature>
<dbReference type="SUPFAM" id="SSF52799">
    <property type="entry name" value="(Phosphotyrosine protein) phosphatases II"/>
    <property type="match status" value="1"/>
</dbReference>
<dbReference type="InterPro" id="IPR036116">
    <property type="entry name" value="FN3_sf"/>
</dbReference>
<dbReference type="InterPro" id="IPR016130">
    <property type="entry name" value="Tyr_Pase_AS"/>
</dbReference>
<evidence type="ECO:0000259" key="15">
    <source>
        <dbReference type="PROSITE" id="PS50055"/>
    </source>
</evidence>
<evidence type="ECO:0000313" key="19">
    <source>
        <dbReference type="Proteomes" id="UP000018467"/>
    </source>
</evidence>
<keyword evidence="3" id="KW-0812">Transmembrane</keyword>
<dbReference type="FunCoup" id="A0A3B1KCP5">
    <property type="interactions" value="609"/>
</dbReference>
<dbReference type="SMART" id="SM00060">
    <property type="entry name" value="FN3"/>
    <property type="match status" value="15"/>
</dbReference>
<feature type="signal peptide" evidence="14">
    <location>
        <begin position="1"/>
        <end position="23"/>
    </location>
</feature>
<feature type="chain" id="PRO_5017420288" description="protein-tyrosine-phosphatase" evidence="14">
    <location>
        <begin position="24"/>
        <end position="1908"/>
    </location>
</feature>
<dbReference type="PROSITE" id="PS50056">
    <property type="entry name" value="TYR_PHOSPHATASE_2"/>
    <property type="match status" value="1"/>
</dbReference>
<dbReference type="GeneTree" id="ENSGT00940000156088"/>
<comment type="similarity">
    <text evidence="11">Belongs to the protein-tyrosine phosphatase family. Receptor class 3 subfamily.</text>
</comment>
<dbReference type="InterPro" id="IPR050713">
    <property type="entry name" value="RTP_Phos/Ushers"/>
</dbReference>
<evidence type="ECO:0000259" key="17">
    <source>
        <dbReference type="PROSITE" id="PS50853"/>
    </source>
</evidence>
<feature type="compositionally biased region" description="Polar residues" evidence="13">
    <location>
        <begin position="1335"/>
        <end position="1347"/>
    </location>
</feature>
<evidence type="ECO:0000256" key="5">
    <source>
        <dbReference type="ARBA" id="ARBA00022737"/>
    </source>
</evidence>
<feature type="domain" description="Fibronectin type-III" evidence="17">
    <location>
        <begin position="1084"/>
        <end position="1169"/>
    </location>
</feature>
<feature type="domain" description="Fibronectin type-III" evidence="17">
    <location>
        <begin position="467"/>
        <end position="556"/>
    </location>
</feature>
<dbReference type="Ensembl" id="ENSAMXT00000044443.1">
    <property type="protein sequence ID" value="ENSAMXP00000052238.1"/>
    <property type="gene ID" value="ENSAMXG00000024321.2"/>
</dbReference>
<protein>
    <recommendedName>
        <fullName evidence="2">protein-tyrosine-phosphatase</fullName>
        <ecNumber evidence="2">3.1.3.48</ecNumber>
    </recommendedName>
</protein>
<evidence type="ECO:0000256" key="11">
    <source>
        <dbReference type="ARBA" id="ARBA00025789"/>
    </source>
</evidence>
<dbReference type="Pfam" id="PF00041">
    <property type="entry name" value="fn3"/>
    <property type="match status" value="12"/>
</dbReference>
<keyword evidence="5" id="KW-0677">Repeat</keyword>